<name>A0A418NMP0_9SPHN</name>
<dbReference type="Proteomes" id="UP000286576">
    <property type="component" value="Unassembled WGS sequence"/>
</dbReference>
<evidence type="ECO:0000313" key="2">
    <source>
        <dbReference type="Proteomes" id="UP000286576"/>
    </source>
</evidence>
<sequence>MAPEASDARDIARSYLMSLPDYRYLAARDLIAEHDLADTGNWLISARGIEDPILRVEKCSGQVTSLIA</sequence>
<dbReference type="AlphaFoldDB" id="A0A418NMP0"/>
<organism evidence="1 2">
    <name type="scientific">Aurantiacibacter zhengii</name>
    <dbReference type="NCBI Taxonomy" id="2307003"/>
    <lineage>
        <taxon>Bacteria</taxon>
        <taxon>Pseudomonadati</taxon>
        <taxon>Pseudomonadota</taxon>
        <taxon>Alphaproteobacteria</taxon>
        <taxon>Sphingomonadales</taxon>
        <taxon>Erythrobacteraceae</taxon>
        <taxon>Aurantiacibacter</taxon>
    </lineage>
</organism>
<gene>
    <name evidence="1" type="ORF">D2V07_18210</name>
</gene>
<reference evidence="1 2" key="1">
    <citation type="submission" date="2018-08" db="EMBL/GenBank/DDBJ databases">
        <title>Erythrobacter zhengii sp.nov., a bacterium isolated from deep-sea sediment.</title>
        <authorList>
            <person name="Fang C."/>
            <person name="Wu Y.-H."/>
            <person name="Sun C."/>
            <person name="Wang H."/>
            <person name="Cheng H."/>
            <person name="Meng F.-X."/>
            <person name="Wang C.-S."/>
            <person name="Xu X.-W."/>
        </authorList>
    </citation>
    <scope>NUCLEOTIDE SEQUENCE [LARGE SCALE GENOMIC DNA]</scope>
    <source>
        <strain evidence="1 2">V18</strain>
    </source>
</reference>
<comment type="caution">
    <text evidence="1">The sequence shown here is derived from an EMBL/GenBank/DDBJ whole genome shotgun (WGS) entry which is preliminary data.</text>
</comment>
<dbReference type="EMBL" id="QXFL01000022">
    <property type="protein sequence ID" value="RIV82222.1"/>
    <property type="molecule type" value="Genomic_DNA"/>
</dbReference>
<proteinExistence type="predicted"/>
<protein>
    <submittedName>
        <fullName evidence="1">Uncharacterized protein</fullName>
    </submittedName>
</protein>
<accession>A0A418NMP0</accession>
<keyword evidence="2" id="KW-1185">Reference proteome</keyword>
<evidence type="ECO:0000313" key="1">
    <source>
        <dbReference type="EMBL" id="RIV82222.1"/>
    </source>
</evidence>